<organism evidence="1 2">
    <name type="scientific">Eretmocerus hayati</name>
    <dbReference type="NCBI Taxonomy" id="131215"/>
    <lineage>
        <taxon>Eukaryota</taxon>
        <taxon>Metazoa</taxon>
        <taxon>Ecdysozoa</taxon>
        <taxon>Arthropoda</taxon>
        <taxon>Hexapoda</taxon>
        <taxon>Insecta</taxon>
        <taxon>Pterygota</taxon>
        <taxon>Neoptera</taxon>
        <taxon>Endopterygota</taxon>
        <taxon>Hymenoptera</taxon>
        <taxon>Apocrita</taxon>
        <taxon>Proctotrupomorpha</taxon>
        <taxon>Chalcidoidea</taxon>
        <taxon>Aphelinidae</taxon>
        <taxon>Aphelininae</taxon>
        <taxon>Eretmocerus</taxon>
    </lineage>
</organism>
<sequence>MYSSAFNSNQNQYRDPTLRFQNGRRHDPRFTSYFGTQQGPQLHGSESNRFPISQKREFVRQVSNGQSKNVDLIQGRISPDHYASLQALAAPEIDLGELQPDREFHHPHPNGYHRYGQQTVKDRLGGFETTNNRRQEILSSMKPQFDMNHRPNVFRAPSPHEVQSRTYLIDDGRPIEIWNRNVELKQDWRSENHRPLLQIQDISTLGQVDSRALLGHHETQSDGYNRAHETKELLDRFHGLESNREMRPQNYRPLMQMRPFSPPRHAIETFLPCGHIESQSDDFSILEVRPSEARYCESDFDQERQSTSDHSRFQSQDFHLVRDDLLATPCYNDQSERFTFGDERAVEQLQNSDLEYEQDLRSMDGYSDVECLSHNEQDLRNGLEARRQVRGRLQQSKQSSHLNNLPNGRIAVLPVFSSAYGINTQVKLPIVLNGSRVEKMQRNRSYVPIRSPNDGKVRAFIDPAKLKKKQKLNPRRRLRRATARKLSESNKPMQVIARYQAHNQPKKTPAVPNINQNKEKKVNSRLLHNRKRSEEYKEKRRRARMEARAQLRNASEKTGSNA</sequence>
<dbReference type="EMBL" id="CM056743">
    <property type="protein sequence ID" value="KAJ8674190.1"/>
    <property type="molecule type" value="Genomic_DNA"/>
</dbReference>
<name>A0ACC2NXB9_9HYME</name>
<keyword evidence="2" id="KW-1185">Reference proteome</keyword>
<evidence type="ECO:0000313" key="2">
    <source>
        <dbReference type="Proteomes" id="UP001239111"/>
    </source>
</evidence>
<accession>A0ACC2NXB9</accession>
<gene>
    <name evidence="1" type="ORF">QAD02_005452</name>
</gene>
<dbReference type="Proteomes" id="UP001239111">
    <property type="component" value="Chromosome 3"/>
</dbReference>
<evidence type="ECO:0000313" key="1">
    <source>
        <dbReference type="EMBL" id="KAJ8674190.1"/>
    </source>
</evidence>
<protein>
    <submittedName>
        <fullName evidence="1">Uncharacterized protein</fullName>
    </submittedName>
</protein>
<comment type="caution">
    <text evidence="1">The sequence shown here is derived from an EMBL/GenBank/DDBJ whole genome shotgun (WGS) entry which is preliminary data.</text>
</comment>
<proteinExistence type="predicted"/>
<reference evidence="1" key="1">
    <citation type="submission" date="2023-04" db="EMBL/GenBank/DDBJ databases">
        <title>A chromosome-level genome assembly of the parasitoid wasp Eretmocerus hayati.</title>
        <authorList>
            <person name="Zhong Y."/>
            <person name="Liu S."/>
            <person name="Liu Y."/>
        </authorList>
    </citation>
    <scope>NUCLEOTIDE SEQUENCE</scope>
    <source>
        <strain evidence="1">ZJU_SS_LIU_2023</strain>
    </source>
</reference>